<dbReference type="AlphaFoldDB" id="N9E517"/>
<comment type="caution">
    <text evidence="2">The sequence shown here is derived from an EMBL/GenBank/DDBJ whole genome shotgun (WGS) entry which is preliminary data.</text>
</comment>
<dbReference type="NCBIfam" id="TIGR01629">
    <property type="entry name" value="rep_II_X"/>
    <property type="match status" value="1"/>
</dbReference>
<dbReference type="PATRIC" id="fig|1217649.3.peg.1153"/>
<protein>
    <recommendedName>
        <fullName evidence="1">Replication-associated protein G2P N-terminal domain-containing protein</fullName>
    </recommendedName>
</protein>
<dbReference type="InterPro" id="IPR006516">
    <property type="entry name" value="G2P"/>
</dbReference>
<dbReference type="RefSeq" id="WP_005053163.1">
    <property type="nucleotide sequence ID" value="NZ_KB849759.1"/>
</dbReference>
<dbReference type="Proteomes" id="UP000018417">
    <property type="component" value="Unassembled WGS sequence"/>
</dbReference>
<dbReference type="InterPro" id="IPR022686">
    <property type="entry name" value="G2P_N"/>
</dbReference>
<proteinExistence type="predicted"/>
<reference evidence="2 3" key="1">
    <citation type="submission" date="2013-02" db="EMBL/GenBank/DDBJ databases">
        <title>The Genome Sequence of Acinetobacter beijerinckii ANC 3835.</title>
        <authorList>
            <consortium name="The Broad Institute Genome Sequencing Platform"/>
            <consortium name="The Broad Institute Genome Sequencing Center for Infectious Disease"/>
            <person name="Cerqueira G."/>
            <person name="Feldgarden M."/>
            <person name="Courvalin P."/>
            <person name="Perichon B."/>
            <person name="Grillot-Courvalin C."/>
            <person name="Clermont D."/>
            <person name="Rocha E."/>
            <person name="Yoon E.-J."/>
            <person name="Nemec A."/>
            <person name="Walker B."/>
            <person name="Young S.K."/>
            <person name="Zeng Q."/>
            <person name="Gargeya S."/>
            <person name="Fitzgerald M."/>
            <person name="Haas B."/>
            <person name="Abouelleil A."/>
            <person name="Alvarado L."/>
            <person name="Arachchi H.M."/>
            <person name="Berlin A.M."/>
            <person name="Chapman S.B."/>
            <person name="Dewar J."/>
            <person name="Goldberg J."/>
            <person name="Griggs A."/>
            <person name="Gujja S."/>
            <person name="Hansen M."/>
            <person name="Howarth C."/>
            <person name="Imamovic A."/>
            <person name="Larimer J."/>
            <person name="McCowan C."/>
            <person name="Murphy C."/>
            <person name="Neiman D."/>
            <person name="Pearson M."/>
            <person name="Priest M."/>
            <person name="Roberts A."/>
            <person name="Saif S."/>
            <person name="Shea T."/>
            <person name="Sisk P."/>
            <person name="Sykes S."/>
            <person name="Wortman J."/>
            <person name="Nusbaum C."/>
            <person name="Birren B."/>
        </authorList>
    </citation>
    <scope>NUCLEOTIDE SEQUENCE [LARGE SCALE GENOMIC DNA]</scope>
    <source>
        <strain evidence="2 3">ANC 3835</strain>
    </source>
</reference>
<gene>
    <name evidence="2" type="ORF">F934_01211</name>
</gene>
<dbReference type="Pfam" id="PF05144">
    <property type="entry name" value="Phage_CRI"/>
    <property type="match status" value="1"/>
</dbReference>
<evidence type="ECO:0000313" key="2">
    <source>
        <dbReference type="EMBL" id="ENW05247.1"/>
    </source>
</evidence>
<evidence type="ECO:0000259" key="1">
    <source>
        <dbReference type="Pfam" id="PF05144"/>
    </source>
</evidence>
<accession>N9E517</accession>
<sequence length="308" mass="36233">MKKERIHIDKISIKIEINHDPKKISSCYQIYSNDKYSFDDAVISYKAKKVSSEFDSVIKIQSFCTKDETSTGLKLSGNLYKFLYGHNVTGNSDIIDLILKTIDKLKHMNLVQPTDKQLEAIRLGQFRIHNIDIKRDIVFESKQNALQYLSHLKKNATYTHKEKAIFENGIYFGLGSKRWHICNYYKGREVEVNAKKSKTSRELKALADLMIRQEIRIHSKQLSTWDLRFGHQWLDFKSIDIFFSNLFEKTRIPTIELKNSNNSITDNSDRKFYNCVINGDYENLFSKSTINRKRKRFLEEYNIDIKSL</sequence>
<feature type="domain" description="Replication-associated protein G2P N-terminal" evidence="1">
    <location>
        <begin position="8"/>
        <end position="234"/>
    </location>
</feature>
<dbReference type="OrthoDB" id="8479364at2"/>
<dbReference type="GO" id="GO:0006260">
    <property type="term" value="P:DNA replication"/>
    <property type="evidence" value="ECO:0007669"/>
    <property type="project" value="InterPro"/>
</dbReference>
<dbReference type="HOGENOM" id="CLU_076520_0_0_6"/>
<name>N9E517_9GAMM</name>
<evidence type="ECO:0000313" key="3">
    <source>
        <dbReference type="Proteomes" id="UP000018417"/>
    </source>
</evidence>
<organism evidence="2 3">
    <name type="scientific">Acinetobacter beijerinckii ANC 3835</name>
    <dbReference type="NCBI Taxonomy" id="1217649"/>
    <lineage>
        <taxon>Bacteria</taxon>
        <taxon>Pseudomonadati</taxon>
        <taxon>Pseudomonadota</taxon>
        <taxon>Gammaproteobacteria</taxon>
        <taxon>Moraxellales</taxon>
        <taxon>Moraxellaceae</taxon>
        <taxon>Acinetobacter</taxon>
    </lineage>
</organism>
<dbReference type="EMBL" id="APQK01000011">
    <property type="protein sequence ID" value="ENW05247.1"/>
    <property type="molecule type" value="Genomic_DNA"/>
</dbReference>